<dbReference type="PROSITE" id="PS00232">
    <property type="entry name" value="CADHERIN_1"/>
    <property type="match status" value="1"/>
</dbReference>
<dbReference type="Proteomes" id="UP001153709">
    <property type="component" value="Chromosome 1"/>
</dbReference>
<dbReference type="SMART" id="SM00112">
    <property type="entry name" value="CA"/>
    <property type="match status" value="2"/>
</dbReference>
<dbReference type="EMBL" id="OU898276">
    <property type="protein sequence ID" value="CAG9826027.1"/>
    <property type="molecule type" value="Genomic_DNA"/>
</dbReference>
<dbReference type="OrthoDB" id="6252479at2759"/>
<keyword evidence="10" id="KW-1185">Reference proteome</keyword>
<keyword evidence="3" id="KW-0677">Repeat</keyword>
<evidence type="ECO:0000313" key="9">
    <source>
        <dbReference type="EMBL" id="CAG9826027.1"/>
    </source>
</evidence>
<keyword evidence="6" id="KW-1133">Transmembrane helix</keyword>
<evidence type="ECO:0000313" key="10">
    <source>
        <dbReference type="Proteomes" id="UP001153709"/>
    </source>
</evidence>
<dbReference type="GO" id="GO:0005886">
    <property type="term" value="C:plasma membrane"/>
    <property type="evidence" value="ECO:0007669"/>
    <property type="project" value="InterPro"/>
</dbReference>
<evidence type="ECO:0000256" key="5">
    <source>
        <dbReference type="ARBA" id="ARBA00022889"/>
    </source>
</evidence>
<keyword evidence="2" id="KW-0812">Transmembrane</keyword>
<evidence type="ECO:0000256" key="6">
    <source>
        <dbReference type="ARBA" id="ARBA00022989"/>
    </source>
</evidence>
<dbReference type="SUPFAM" id="SSF49313">
    <property type="entry name" value="Cadherin-like"/>
    <property type="match status" value="2"/>
</dbReference>
<proteinExistence type="predicted"/>
<comment type="subcellular location">
    <subcellularLocation>
        <location evidence="1">Membrane</location>
    </subcellularLocation>
</comment>
<dbReference type="InterPro" id="IPR002126">
    <property type="entry name" value="Cadherin-like_dom"/>
</dbReference>
<keyword evidence="4" id="KW-0106">Calcium</keyword>
<dbReference type="Pfam" id="PF00028">
    <property type="entry name" value="Cadherin"/>
    <property type="match status" value="2"/>
</dbReference>
<keyword evidence="7" id="KW-0472">Membrane</keyword>
<organism evidence="9 10">
    <name type="scientific">Diabrotica balteata</name>
    <name type="common">Banded cucumber beetle</name>
    <dbReference type="NCBI Taxonomy" id="107213"/>
    <lineage>
        <taxon>Eukaryota</taxon>
        <taxon>Metazoa</taxon>
        <taxon>Ecdysozoa</taxon>
        <taxon>Arthropoda</taxon>
        <taxon>Hexapoda</taxon>
        <taxon>Insecta</taxon>
        <taxon>Pterygota</taxon>
        <taxon>Neoptera</taxon>
        <taxon>Endopterygota</taxon>
        <taxon>Coleoptera</taxon>
        <taxon>Polyphaga</taxon>
        <taxon>Cucujiformia</taxon>
        <taxon>Chrysomeloidea</taxon>
        <taxon>Chrysomelidae</taxon>
        <taxon>Galerucinae</taxon>
        <taxon>Diabroticina</taxon>
        <taxon>Diabroticites</taxon>
        <taxon>Diabrotica</taxon>
    </lineage>
</organism>
<dbReference type="InterPro" id="IPR020894">
    <property type="entry name" value="Cadherin_CS"/>
</dbReference>
<dbReference type="PRINTS" id="PR00205">
    <property type="entry name" value="CADHERIN"/>
</dbReference>
<name>A0A9N9X3N5_DIABA</name>
<evidence type="ECO:0000256" key="4">
    <source>
        <dbReference type="ARBA" id="ARBA00022837"/>
    </source>
</evidence>
<dbReference type="GO" id="GO:0007156">
    <property type="term" value="P:homophilic cell adhesion via plasma membrane adhesion molecules"/>
    <property type="evidence" value="ECO:0007669"/>
    <property type="project" value="InterPro"/>
</dbReference>
<dbReference type="AlphaFoldDB" id="A0A9N9X3N5"/>
<dbReference type="InterPro" id="IPR015919">
    <property type="entry name" value="Cadherin-like_sf"/>
</dbReference>
<dbReference type="InterPro" id="IPR050971">
    <property type="entry name" value="Cadherin-domain_protein"/>
</dbReference>
<evidence type="ECO:0000256" key="1">
    <source>
        <dbReference type="ARBA" id="ARBA00004370"/>
    </source>
</evidence>
<protein>
    <recommendedName>
        <fullName evidence="8">Cadherin domain-containing protein</fullName>
    </recommendedName>
</protein>
<dbReference type="CDD" id="cd11304">
    <property type="entry name" value="Cadherin_repeat"/>
    <property type="match status" value="2"/>
</dbReference>
<evidence type="ECO:0000259" key="8">
    <source>
        <dbReference type="SMART" id="SM00112"/>
    </source>
</evidence>
<feature type="domain" description="Cadherin" evidence="8">
    <location>
        <begin position="1"/>
        <end position="69"/>
    </location>
</feature>
<dbReference type="GO" id="GO:0005911">
    <property type="term" value="C:cell-cell junction"/>
    <property type="evidence" value="ECO:0007669"/>
    <property type="project" value="TreeGrafter"/>
</dbReference>
<reference evidence="9" key="1">
    <citation type="submission" date="2022-01" db="EMBL/GenBank/DDBJ databases">
        <authorList>
            <person name="King R."/>
        </authorList>
    </citation>
    <scope>NUCLEOTIDE SEQUENCE</scope>
</reference>
<dbReference type="PANTHER" id="PTHR24025:SF28">
    <property type="entry name" value="PUTATIVE-RELATED"/>
    <property type="match status" value="1"/>
</dbReference>
<evidence type="ECO:0000256" key="7">
    <source>
        <dbReference type="ARBA" id="ARBA00023136"/>
    </source>
</evidence>
<gene>
    <name evidence="9" type="ORF">DIABBA_LOCUS176</name>
</gene>
<evidence type="ECO:0000256" key="3">
    <source>
        <dbReference type="ARBA" id="ARBA00022737"/>
    </source>
</evidence>
<dbReference type="PANTHER" id="PTHR24025">
    <property type="entry name" value="DESMOGLEIN FAMILY MEMBER"/>
    <property type="match status" value="1"/>
</dbReference>
<dbReference type="Gene3D" id="2.60.40.60">
    <property type="entry name" value="Cadherins"/>
    <property type="match status" value="2"/>
</dbReference>
<keyword evidence="5" id="KW-0130">Cell adhesion</keyword>
<sequence>MVNYTLGEGNTKLKEFQVRSDSGEICISSSLDYETRNVYEFPVIATDRGGLSTTAMVKIQITDINDNNPIFYPSEYNVSLRESGVSSSATSPVVVVAATDLDSGKFGAITYKIVAGNDADLFRIEKTTGEIFINRPSLLSARGQPYHRLNISAIDGGNLKSIKDAEVFISIIDSAQRPPIFEHTRYTYTVSENVRKDTVIGNVKATVFNNGKFLKLLILLILKPLLTNFLVNNCYFSL</sequence>
<feature type="domain" description="Cadherin" evidence="8">
    <location>
        <begin position="96"/>
        <end position="179"/>
    </location>
</feature>
<accession>A0A9N9X3N5</accession>
<evidence type="ECO:0000256" key="2">
    <source>
        <dbReference type="ARBA" id="ARBA00022692"/>
    </source>
</evidence>
<dbReference type="GO" id="GO:0005509">
    <property type="term" value="F:calcium ion binding"/>
    <property type="evidence" value="ECO:0007669"/>
    <property type="project" value="InterPro"/>
</dbReference>